<dbReference type="GO" id="GO:0032154">
    <property type="term" value="C:cleavage furrow"/>
    <property type="evidence" value="ECO:0007669"/>
    <property type="project" value="TreeGrafter"/>
</dbReference>
<evidence type="ECO:0000256" key="2">
    <source>
        <dbReference type="ARBA" id="ARBA00022833"/>
    </source>
</evidence>
<feature type="compositionally biased region" description="Polar residues" evidence="3">
    <location>
        <begin position="118"/>
        <end position="127"/>
    </location>
</feature>
<dbReference type="GO" id="GO:0051233">
    <property type="term" value="C:spindle midzone"/>
    <property type="evidence" value="ECO:0007669"/>
    <property type="project" value="TreeGrafter"/>
</dbReference>
<feature type="region of interest" description="Disordered" evidence="3">
    <location>
        <begin position="220"/>
        <end position="239"/>
    </location>
</feature>
<dbReference type="InterPro" id="IPR029071">
    <property type="entry name" value="Ubiquitin-like_domsf"/>
</dbReference>
<sequence length="427" mass="49038">GQVTITIQLPIVPEKPEWNLNGQAIPLTLPITDPITVIKAKLSDLLGGMPAGKQKLVYNDMFVKDSNSLGFYNMMKGSVVYLQLKERGGRKKINLFIKNIYQRKIVEQLENQLKCVTSKTKSQSQQIHDQRKRRLNSSNRAMQLHKTIEQIYDLINYHGQHTSPIDQLHYIKRLCEDKLKKDKSLSSDEDDDELDSHNCTIDDDQNESLIIPPRVVLPQSSTKKHLLNNDDDDDEKNLHKIHSSPKRFRYDNSQEFRTKTTFECYNSTQPFTISTDIQMIDHSSSSTINSTKTESTSSIEQTLPLTTITPSKMPVITHRFISKKIFKPETCFVCFKRINFGSVSYRCSYCSQSSHVNCKENANSDCKYILNKAMLPPYSPKTPNIPTLKTSHHPRMANSEPRKTIISSSNTLTIQRRLPFERMILLK</sequence>
<feature type="non-terminal residue" evidence="6">
    <location>
        <position position="1"/>
    </location>
</feature>
<dbReference type="Pfam" id="PF00240">
    <property type="entry name" value="ubiquitin"/>
    <property type="match status" value="1"/>
</dbReference>
<dbReference type="CDD" id="cd20821">
    <property type="entry name" value="C1_MgcRacGAP"/>
    <property type="match status" value="1"/>
</dbReference>
<feature type="region of interest" description="Disordered" evidence="3">
    <location>
        <begin position="182"/>
        <end position="211"/>
    </location>
</feature>
<dbReference type="InterPro" id="IPR035563">
    <property type="entry name" value="SF3As1_ubi"/>
</dbReference>
<dbReference type="PROSITE" id="PS50053">
    <property type="entry name" value="UBIQUITIN_2"/>
    <property type="match status" value="1"/>
</dbReference>
<evidence type="ECO:0000313" key="7">
    <source>
        <dbReference type="Proteomes" id="UP000663868"/>
    </source>
</evidence>
<dbReference type="GO" id="GO:0030496">
    <property type="term" value="C:midbody"/>
    <property type="evidence" value="ECO:0007669"/>
    <property type="project" value="TreeGrafter"/>
</dbReference>
<dbReference type="PROSITE" id="PS00479">
    <property type="entry name" value="ZF_DAG_PE_1"/>
    <property type="match status" value="1"/>
</dbReference>
<dbReference type="GO" id="GO:0097149">
    <property type="term" value="C:centralspindlin complex"/>
    <property type="evidence" value="ECO:0007669"/>
    <property type="project" value="TreeGrafter"/>
</dbReference>
<protein>
    <recommendedName>
        <fullName evidence="8">Ubiquitin-like domain-containing protein</fullName>
    </recommendedName>
</protein>
<evidence type="ECO:0000259" key="4">
    <source>
        <dbReference type="PROSITE" id="PS50053"/>
    </source>
</evidence>
<dbReference type="Proteomes" id="UP000663868">
    <property type="component" value="Unassembled WGS sequence"/>
</dbReference>
<dbReference type="GO" id="GO:0046872">
    <property type="term" value="F:metal ion binding"/>
    <property type="evidence" value="ECO:0007669"/>
    <property type="project" value="UniProtKB-KW"/>
</dbReference>
<dbReference type="SUPFAM" id="SSF54236">
    <property type="entry name" value="Ubiquitin-like"/>
    <property type="match status" value="1"/>
</dbReference>
<reference evidence="6" key="1">
    <citation type="submission" date="2021-02" db="EMBL/GenBank/DDBJ databases">
        <authorList>
            <person name="Nowell W R."/>
        </authorList>
    </citation>
    <scope>NUCLEOTIDE SEQUENCE</scope>
</reference>
<dbReference type="GO" id="GO:0007266">
    <property type="term" value="P:Rho protein signal transduction"/>
    <property type="evidence" value="ECO:0007669"/>
    <property type="project" value="TreeGrafter"/>
</dbReference>
<evidence type="ECO:0000256" key="3">
    <source>
        <dbReference type="SAM" id="MobiDB-lite"/>
    </source>
</evidence>
<dbReference type="SMART" id="SM00109">
    <property type="entry name" value="C1"/>
    <property type="match status" value="1"/>
</dbReference>
<name>A0A819ZM88_9BILA</name>
<dbReference type="Gene3D" id="3.10.20.90">
    <property type="entry name" value="Phosphatidylinositol 3-kinase Catalytic Subunit, Chain A, domain 1"/>
    <property type="match status" value="1"/>
</dbReference>
<dbReference type="InterPro" id="IPR000626">
    <property type="entry name" value="Ubiquitin-like_dom"/>
</dbReference>
<evidence type="ECO:0000256" key="1">
    <source>
        <dbReference type="ARBA" id="ARBA00022723"/>
    </source>
</evidence>
<dbReference type="EMBL" id="CAJOBB010006958">
    <property type="protein sequence ID" value="CAF4174583.1"/>
    <property type="molecule type" value="Genomic_DNA"/>
</dbReference>
<dbReference type="GO" id="GO:0005634">
    <property type="term" value="C:nucleus"/>
    <property type="evidence" value="ECO:0007669"/>
    <property type="project" value="TreeGrafter"/>
</dbReference>
<feature type="domain" description="Ubiquitin-like" evidence="4">
    <location>
        <begin position="5"/>
        <end position="89"/>
    </location>
</feature>
<evidence type="ECO:0008006" key="8">
    <source>
        <dbReference type="Google" id="ProtNLM"/>
    </source>
</evidence>
<evidence type="ECO:0000259" key="5">
    <source>
        <dbReference type="PROSITE" id="PS50081"/>
    </source>
</evidence>
<gene>
    <name evidence="6" type="ORF">KXQ929_LOCUS38591</name>
</gene>
<organism evidence="6 7">
    <name type="scientific">Adineta steineri</name>
    <dbReference type="NCBI Taxonomy" id="433720"/>
    <lineage>
        <taxon>Eukaryota</taxon>
        <taxon>Metazoa</taxon>
        <taxon>Spiralia</taxon>
        <taxon>Gnathifera</taxon>
        <taxon>Rotifera</taxon>
        <taxon>Eurotatoria</taxon>
        <taxon>Bdelloidea</taxon>
        <taxon>Adinetida</taxon>
        <taxon>Adinetidae</taxon>
        <taxon>Adineta</taxon>
    </lineage>
</organism>
<dbReference type="GO" id="GO:0005096">
    <property type="term" value="F:GTPase activator activity"/>
    <property type="evidence" value="ECO:0007669"/>
    <property type="project" value="TreeGrafter"/>
</dbReference>
<keyword evidence="1" id="KW-0479">Metal-binding</keyword>
<dbReference type="AlphaFoldDB" id="A0A819ZM88"/>
<feature type="region of interest" description="Disordered" evidence="3">
    <location>
        <begin position="118"/>
        <end position="139"/>
    </location>
</feature>
<dbReference type="InterPro" id="IPR002219">
    <property type="entry name" value="PKC_DAG/PE"/>
</dbReference>
<dbReference type="GO" id="GO:0051256">
    <property type="term" value="P:mitotic spindle midzone assembly"/>
    <property type="evidence" value="ECO:0007669"/>
    <property type="project" value="TreeGrafter"/>
</dbReference>
<dbReference type="GO" id="GO:0000281">
    <property type="term" value="P:mitotic cytokinesis"/>
    <property type="evidence" value="ECO:0007669"/>
    <property type="project" value="TreeGrafter"/>
</dbReference>
<accession>A0A819ZM88</accession>
<dbReference type="PANTHER" id="PTHR46199:SF3">
    <property type="entry name" value="RAC GTPASE-ACTIVATING PROTEIN 1"/>
    <property type="match status" value="1"/>
</dbReference>
<dbReference type="Pfam" id="PF00130">
    <property type="entry name" value="C1_1"/>
    <property type="match status" value="1"/>
</dbReference>
<dbReference type="Gene3D" id="3.30.60.20">
    <property type="match status" value="1"/>
</dbReference>
<proteinExistence type="predicted"/>
<dbReference type="PROSITE" id="PS50081">
    <property type="entry name" value="ZF_DAG_PE_2"/>
    <property type="match status" value="1"/>
</dbReference>
<dbReference type="CDD" id="cd01800">
    <property type="entry name" value="Ubl_SF3a120"/>
    <property type="match status" value="1"/>
</dbReference>
<dbReference type="InterPro" id="IPR046349">
    <property type="entry name" value="C1-like_sf"/>
</dbReference>
<dbReference type="PANTHER" id="PTHR46199">
    <property type="entry name" value="RAC GTPASE-ACTIVATING PROTEIN 1"/>
    <property type="match status" value="1"/>
</dbReference>
<keyword evidence="2" id="KW-0862">Zinc</keyword>
<dbReference type="SUPFAM" id="SSF57889">
    <property type="entry name" value="Cysteine-rich domain"/>
    <property type="match status" value="1"/>
</dbReference>
<comment type="caution">
    <text evidence="6">The sequence shown here is derived from an EMBL/GenBank/DDBJ whole genome shotgun (WGS) entry which is preliminary data.</text>
</comment>
<feature type="domain" description="Phorbol-ester/DAG-type" evidence="5">
    <location>
        <begin position="317"/>
        <end position="366"/>
    </location>
</feature>
<dbReference type="SMART" id="SM00213">
    <property type="entry name" value="UBQ"/>
    <property type="match status" value="1"/>
</dbReference>
<evidence type="ECO:0000313" key="6">
    <source>
        <dbReference type="EMBL" id="CAF4174583.1"/>
    </source>
</evidence>